<dbReference type="Proteomes" id="UP000199400">
    <property type="component" value="Unassembled WGS sequence"/>
</dbReference>
<feature type="compositionally biased region" description="Low complexity" evidence="1">
    <location>
        <begin position="211"/>
        <end position="221"/>
    </location>
</feature>
<gene>
    <name evidence="2" type="ORF">SAMN02745121_03117</name>
</gene>
<name>A0A1I1Y6A8_9BACT</name>
<evidence type="ECO:0000256" key="1">
    <source>
        <dbReference type="SAM" id="MobiDB-lite"/>
    </source>
</evidence>
<keyword evidence="3" id="KW-1185">Reference proteome</keyword>
<proteinExistence type="predicted"/>
<reference evidence="3" key="1">
    <citation type="submission" date="2016-10" db="EMBL/GenBank/DDBJ databases">
        <authorList>
            <person name="Varghese N."/>
            <person name="Submissions S."/>
        </authorList>
    </citation>
    <scope>NUCLEOTIDE SEQUENCE [LARGE SCALE GENOMIC DNA]</scope>
    <source>
        <strain evidence="3">ATCC 25963</strain>
    </source>
</reference>
<dbReference type="EMBL" id="FOMX01000009">
    <property type="protein sequence ID" value="SFE13673.1"/>
    <property type="molecule type" value="Genomic_DNA"/>
</dbReference>
<feature type="compositionally biased region" description="Basic and acidic residues" evidence="1">
    <location>
        <begin position="156"/>
        <end position="196"/>
    </location>
</feature>
<protein>
    <submittedName>
        <fullName evidence="2">Uncharacterized protein</fullName>
    </submittedName>
</protein>
<feature type="compositionally biased region" description="Basic and acidic residues" evidence="1">
    <location>
        <begin position="100"/>
        <end position="115"/>
    </location>
</feature>
<feature type="region of interest" description="Disordered" evidence="1">
    <location>
        <begin position="62"/>
        <end position="247"/>
    </location>
</feature>
<feature type="compositionally biased region" description="Low complexity" evidence="1">
    <location>
        <begin position="62"/>
        <end position="71"/>
    </location>
</feature>
<organism evidence="2 3">
    <name type="scientific">Nannocystis exedens</name>
    <dbReference type="NCBI Taxonomy" id="54"/>
    <lineage>
        <taxon>Bacteria</taxon>
        <taxon>Pseudomonadati</taxon>
        <taxon>Myxococcota</taxon>
        <taxon>Polyangia</taxon>
        <taxon>Nannocystales</taxon>
        <taxon>Nannocystaceae</taxon>
        <taxon>Nannocystis</taxon>
    </lineage>
</organism>
<feature type="region of interest" description="Disordered" evidence="1">
    <location>
        <begin position="1"/>
        <end position="40"/>
    </location>
</feature>
<feature type="region of interest" description="Disordered" evidence="1">
    <location>
        <begin position="298"/>
        <end position="321"/>
    </location>
</feature>
<evidence type="ECO:0000313" key="3">
    <source>
        <dbReference type="Proteomes" id="UP000199400"/>
    </source>
</evidence>
<sequence>MTPRDDRRRRRADAGRARRPASVCAGEYRQGRGGERTACGRQRLPRFIQFAASRRAGTIFGTFTRTTRRAGPQPSRRAGAACPPPPSRRAGDSPTLNRAGEQHDSTHPHRTEKQARLFVSTAPATSVIRPSHRADERARSPAPSNSLICRLPTGPETRRDSPPSDRAGEQARFSDRHRAGDHPRSVLSRRASDRPRLVAPAEPAARRDRSSVAVGRAGVARAGRRVASRDSPEYADPSGRRSSLARPPRRVMAMLAVYAACVDPPVRSAQRLRSPSLSTHLFLFPLFNNKWKSISRGPRRTLGGASLARRGAERASPPPAP</sequence>
<accession>A0A1I1Y6A8</accession>
<feature type="compositionally biased region" description="Basic and acidic residues" evidence="1">
    <location>
        <begin position="1"/>
        <end position="16"/>
    </location>
</feature>
<dbReference type="AlphaFoldDB" id="A0A1I1Y6A8"/>
<evidence type="ECO:0000313" key="2">
    <source>
        <dbReference type="EMBL" id="SFE13673.1"/>
    </source>
</evidence>